<feature type="region of interest" description="Disordered" evidence="3">
    <location>
        <begin position="1"/>
        <end position="76"/>
    </location>
</feature>
<evidence type="ECO:0000313" key="5">
    <source>
        <dbReference type="EMBL" id="MFB9259527.1"/>
    </source>
</evidence>
<proteinExistence type="predicted"/>
<accession>A0ABV5JP72</accession>
<keyword evidence="2 4" id="KW-0472">Membrane</keyword>
<protein>
    <recommendedName>
        <fullName evidence="7">Mce-associated membrane protein</fullName>
    </recommendedName>
</protein>
<organism evidence="5 6">
    <name type="scientific">Dietzia aerolata</name>
    <dbReference type="NCBI Taxonomy" id="595984"/>
    <lineage>
        <taxon>Bacteria</taxon>
        <taxon>Bacillati</taxon>
        <taxon>Actinomycetota</taxon>
        <taxon>Actinomycetes</taxon>
        <taxon>Mycobacteriales</taxon>
        <taxon>Dietziaceae</taxon>
        <taxon>Dietzia</taxon>
    </lineage>
</organism>
<evidence type="ECO:0000256" key="2">
    <source>
        <dbReference type="ARBA" id="ARBA00023136"/>
    </source>
</evidence>
<comment type="subcellular location">
    <subcellularLocation>
        <location evidence="1">Membrane</location>
    </subcellularLocation>
</comment>
<keyword evidence="4" id="KW-0812">Transmembrane</keyword>
<evidence type="ECO:0000256" key="4">
    <source>
        <dbReference type="SAM" id="Phobius"/>
    </source>
</evidence>
<dbReference type="PANTHER" id="PTHR37042:SF4">
    <property type="entry name" value="OUTER MEMBRANE PROTEIN RV1973"/>
    <property type="match status" value="1"/>
</dbReference>
<evidence type="ECO:0000256" key="1">
    <source>
        <dbReference type="ARBA" id="ARBA00004370"/>
    </source>
</evidence>
<evidence type="ECO:0000313" key="6">
    <source>
        <dbReference type="Proteomes" id="UP001589700"/>
    </source>
</evidence>
<sequence length="239" mass="25288">MPPIKRNQKPSQTPSTRRLAGHTGPVRPGSGGSAESAPDPVSTPKRKRRGDDDKTGARRTATGRSTVAGDGSSRRRPGKKLAYAMLAVGVAAGAAGGFLATEPGVDVPNQAFVDRAATDEVLTAAISNVQRLVSIDYETLDEYHASLGEFLTPNLVEELDKNWPALRDSYEQSATTVDARVTEAGVAYLEGDRAEVLLVQEVSMEREGAAAGSTTGTYQVGLDKVNGVWKLSRIPDLPS</sequence>
<keyword evidence="6" id="KW-1185">Reference proteome</keyword>
<evidence type="ECO:0000256" key="3">
    <source>
        <dbReference type="SAM" id="MobiDB-lite"/>
    </source>
</evidence>
<gene>
    <name evidence="5" type="ORF">ACFFVD_06910</name>
</gene>
<name>A0ABV5JP72_9ACTN</name>
<dbReference type="PANTHER" id="PTHR37042">
    <property type="entry name" value="OUTER MEMBRANE PROTEIN RV1973"/>
    <property type="match status" value="1"/>
</dbReference>
<dbReference type="Proteomes" id="UP001589700">
    <property type="component" value="Unassembled WGS sequence"/>
</dbReference>
<dbReference type="EMBL" id="JBHMDY010000004">
    <property type="protein sequence ID" value="MFB9259527.1"/>
    <property type="molecule type" value="Genomic_DNA"/>
</dbReference>
<evidence type="ECO:0008006" key="7">
    <source>
        <dbReference type="Google" id="ProtNLM"/>
    </source>
</evidence>
<keyword evidence="4" id="KW-1133">Transmembrane helix</keyword>
<reference evidence="5 6" key="1">
    <citation type="submission" date="2024-09" db="EMBL/GenBank/DDBJ databases">
        <authorList>
            <person name="Sun Q."/>
            <person name="Mori K."/>
        </authorList>
    </citation>
    <scope>NUCLEOTIDE SEQUENCE [LARGE SCALE GENOMIC DNA]</scope>
    <source>
        <strain evidence="5 6">CCM 7659</strain>
    </source>
</reference>
<feature type="compositionally biased region" description="Low complexity" evidence="3">
    <location>
        <begin position="58"/>
        <end position="69"/>
    </location>
</feature>
<feature type="transmembrane region" description="Helical" evidence="4">
    <location>
        <begin position="81"/>
        <end position="100"/>
    </location>
</feature>
<comment type="caution">
    <text evidence="5">The sequence shown here is derived from an EMBL/GenBank/DDBJ whole genome shotgun (WGS) entry which is preliminary data.</text>
</comment>
<dbReference type="RefSeq" id="WP_182631137.1">
    <property type="nucleotide sequence ID" value="NZ_JAALDM010000032.1"/>
</dbReference>